<evidence type="ECO:0000259" key="7">
    <source>
        <dbReference type="PROSITE" id="PS51900"/>
    </source>
</evidence>
<dbReference type="Gene3D" id="1.10.443.10">
    <property type="entry name" value="Intergrase catalytic core"/>
    <property type="match status" value="1"/>
</dbReference>
<dbReference type="AlphaFoldDB" id="A0A8J6LJL0"/>
<dbReference type="Pfam" id="PF13495">
    <property type="entry name" value="Phage_int_SAM_4"/>
    <property type="match status" value="1"/>
</dbReference>
<gene>
    <name evidence="8" type="ORF">G5B42_10680</name>
</gene>
<dbReference type="Gene3D" id="1.10.150.130">
    <property type="match status" value="1"/>
</dbReference>
<dbReference type="InterPro" id="IPR002104">
    <property type="entry name" value="Integrase_catalytic"/>
</dbReference>
<dbReference type="PANTHER" id="PTHR30349:SF64">
    <property type="entry name" value="PROPHAGE INTEGRASE INTD-RELATED"/>
    <property type="match status" value="1"/>
</dbReference>
<dbReference type="EMBL" id="JAAKDE010000038">
    <property type="protein sequence ID" value="MBA2133996.1"/>
    <property type="molecule type" value="Genomic_DNA"/>
</dbReference>
<keyword evidence="4" id="KW-0233">DNA recombination</keyword>
<dbReference type="InterPro" id="IPR010998">
    <property type="entry name" value="Integrase_recombinase_N"/>
</dbReference>
<dbReference type="PANTHER" id="PTHR30349">
    <property type="entry name" value="PHAGE INTEGRASE-RELATED"/>
    <property type="match status" value="1"/>
</dbReference>
<reference evidence="8" key="1">
    <citation type="submission" date="2020-06" db="EMBL/GenBank/DDBJ databases">
        <title>Novel chitinolytic bacterium.</title>
        <authorList>
            <person name="Ungkulpasvich U."/>
            <person name="Kosugi A."/>
            <person name="Uke A."/>
        </authorList>
    </citation>
    <scope>NUCLEOTIDE SEQUENCE</scope>
    <source>
        <strain evidence="8">UUS1-1</strain>
    </source>
</reference>
<evidence type="ECO:0000256" key="3">
    <source>
        <dbReference type="ARBA" id="ARBA00023125"/>
    </source>
</evidence>
<evidence type="ECO:0000256" key="4">
    <source>
        <dbReference type="ARBA" id="ARBA00023172"/>
    </source>
</evidence>
<dbReference type="Pfam" id="PF00589">
    <property type="entry name" value="Phage_integrase"/>
    <property type="match status" value="1"/>
</dbReference>
<dbReference type="GO" id="GO:0003677">
    <property type="term" value="F:DNA binding"/>
    <property type="evidence" value="ECO:0007669"/>
    <property type="project" value="UniProtKB-UniRule"/>
</dbReference>
<dbReference type="RefSeq" id="WP_181340464.1">
    <property type="nucleotide sequence ID" value="NZ_JAAKDE010000038.1"/>
</dbReference>
<protein>
    <submittedName>
        <fullName evidence="8">Site-specific integrase</fullName>
    </submittedName>
</protein>
<dbReference type="Proteomes" id="UP000657177">
    <property type="component" value="Unassembled WGS sequence"/>
</dbReference>
<name>A0A8J6LJL0_9FIRM</name>
<evidence type="ECO:0000256" key="5">
    <source>
        <dbReference type="PROSITE-ProRule" id="PRU01248"/>
    </source>
</evidence>
<dbReference type="SUPFAM" id="SSF56349">
    <property type="entry name" value="DNA breaking-rejoining enzymes"/>
    <property type="match status" value="1"/>
</dbReference>
<feature type="domain" description="Core-binding (CB)" evidence="7">
    <location>
        <begin position="81"/>
        <end position="164"/>
    </location>
</feature>
<sequence>MVTICRLKNRLKVTFPYSPELVRKIKTVPGHYWHPKEKYWTISDTEEAIQKFFRAFRNEKINVDISLFSVARIYWPNLPAQGEEEIFQKVAEEIKLRGYSPKTSKAYLNHIKRFVRYFRPKKVNELSEKEVRDYLLKLIDDEKCSESYYDQVISAIKFLYQYVLKKGDICVDVERPKRHKKLPEVLSEEEIRKLFDSINNKKHRLILLIIYSAGLRISEAVRLKLENIDFERKLIHIKGGKGKKDRYTILSQVVIDSLTEYVRLMRPDEWLFPGAKPGTHITERSVQKIMDKALEKAKISKKVTVHTLRHSFATHLLEGGTDLRYIQALLGHASSKTTEIYTHVSRRKLANIQSPLDRIMT</sequence>
<dbReference type="PROSITE" id="PS51900">
    <property type="entry name" value="CB"/>
    <property type="match status" value="1"/>
</dbReference>
<dbReference type="InterPro" id="IPR050090">
    <property type="entry name" value="Tyrosine_recombinase_XerCD"/>
</dbReference>
<dbReference type="InterPro" id="IPR004107">
    <property type="entry name" value="Integrase_SAM-like_N"/>
</dbReference>
<dbReference type="InterPro" id="IPR044068">
    <property type="entry name" value="CB"/>
</dbReference>
<evidence type="ECO:0000313" key="9">
    <source>
        <dbReference type="Proteomes" id="UP000657177"/>
    </source>
</evidence>
<dbReference type="GO" id="GO:0015074">
    <property type="term" value="P:DNA integration"/>
    <property type="evidence" value="ECO:0007669"/>
    <property type="project" value="UniProtKB-KW"/>
</dbReference>
<dbReference type="NCBIfam" id="NF040815">
    <property type="entry name" value="recomb_XerA_Arch"/>
    <property type="match status" value="1"/>
</dbReference>
<accession>A0A8J6LJL0</accession>
<evidence type="ECO:0000259" key="6">
    <source>
        <dbReference type="PROSITE" id="PS51898"/>
    </source>
</evidence>
<comment type="caution">
    <text evidence="8">The sequence shown here is derived from an EMBL/GenBank/DDBJ whole genome shotgun (WGS) entry which is preliminary data.</text>
</comment>
<dbReference type="PROSITE" id="PS51898">
    <property type="entry name" value="TYR_RECOMBINASE"/>
    <property type="match status" value="1"/>
</dbReference>
<dbReference type="InterPro" id="IPR013762">
    <property type="entry name" value="Integrase-like_cat_sf"/>
</dbReference>
<keyword evidence="3 5" id="KW-0238">DNA-binding</keyword>
<organism evidence="8 9">
    <name type="scientific">Capillibacterium thermochitinicola</name>
    <dbReference type="NCBI Taxonomy" id="2699427"/>
    <lineage>
        <taxon>Bacteria</taxon>
        <taxon>Bacillati</taxon>
        <taxon>Bacillota</taxon>
        <taxon>Capillibacterium</taxon>
    </lineage>
</organism>
<proteinExistence type="inferred from homology"/>
<evidence type="ECO:0000256" key="2">
    <source>
        <dbReference type="ARBA" id="ARBA00022908"/>
    </source>
</evidence>
<evidence type="ECO:0000256" key="1">
    <source>
        <dbReference type="ARBA" id="ARBA00008857"/>
    </source>
</evidence>
<keyword evidence="9" id="KW-1185">Reference proteome</keyword>
<feature type="domain" description="Tyr recombinase" evidence="6">
    <location>
        <begin position="181"/>
        <end position="354"/>
    </location>
</feature>
<dbReference type="InterPro" id="IPR011010">
    <property type="entry name" value="DNA_brk_join_enz"/>
</dbReference>
<evidence type="ECO:0000313" key="8">
    <source>
        <dbReference type="EMBL" id="MBA2133996.1"/>
    </source>
</evidence>
<keyword evidence="2" id="KW-0229">DNA integration</keyword>
<comment type="similarity">
    <text evidence="1">Belongs to the 'phage' integrase family.</text>
</comment>
<dbReference type="GO" id="GO:0006310">
    <property type="term" value="P:DNA recombination"/>
    <property type="evidence" value="ECO:0007669"/>
    <property type="project" value="UniProtKB-KW"/>
</dbReference>